<dbReference type="EMBL" id="BPQP01000045">
    <property type="protein sequence ID" value="GJD95714.1"/>
    <property type="molecule type" value="Genomic_DNA"/>
</dbReference>
<dbReference type="InterPro" id="IPR021508">
    <property type="entry name" value="Gp17-like"/>
</dbReference>
<keyword evidence="2" id="KW-1185">Reference proteome</keyword>
<reference evidence="1" key="2">
    <citation type="submission" date="2021-08" db="EMBL/GenBank/DDBJ databases">
        <authorList>
            <person name="Tani A."/>
            <person name="Ola A."/>
            <person name="Ogura Y."/>
            <person name="Katsura K."/>
            <person name="Hayashi T."/>
        </authorList>
    </citation>
    <scope>NUCLEOTIDE SEQUENCE</scope>
    <source>
        <strain evidence="1">DSM 19015</strain>
    </source>
</reference>
<sequence length="140" mass="14462">MSSATPLLALRGAILAHLAADAALAGLMGGTVRLYDEPPRGSLPVHAVFGDAELRDDSVDGARRHAHALSLIVFAKPGSARSALDAAERMADLLAEAPLALAGHVLVTLRVEAVRVARDERSGEARATLTLQAVTEVLAG</sequence>
<dbReference type="InterPro" id="IPR053745">
    <property type="entry name" value="Viral_Tail_Comp_sf"/>
</dbReference>
<evidence type="ECO:0008006" key="3">
    <source>
        <dbReference type="Google" id="ProtNLM"/>
    </source>
</evidence>
<dbReference type="Gene3D" id="3.30.2000.30">
    <property type="match status" value="1"/>
</dbReference>
<evidence type="ECO:0000313" key="2">
    <source>
        <dbReference type="Proteomes" id="UP001055125"/>
    </source>
</evidence>
<proteinExistence type="predicted"/>
<comment type="caution">
    <text evidence="1">The sequence shown here is derived from an EMBL/GenBank/DDBJ whole genome shotgun (WGS) entry which is preliminary data.</text>
</comment>
<reference evidence="1" key="1">
    <citation type="journal article" date="2021" name="Front. Microbiol.">
        <title>Comprehensive Comparative Genomics and Phenotyping of Methylobacterium Species.</title>
        <authorList>
            <person name="Alessa O."/>
            <person name="Ogura Y."/>
            <person name="Fujitani Y."/>
            <person name="Takami H."/>
            <person name="Hayashi T."/>
            <person name="Sahin N."/>
            <person name="Tani A."/>
        </authorList>
    </citation>
    <scope>NUCLEOTIDE SEQUENCE</scope>
    <source>
        <strain evidence="1">DSM 19015</strain>
    </source>
</reference>
<dbReference type="Proteomes" id="UP001055125">
    <property type="component" value="Unassembled WGS sequence"/>
</dbReference>
<dbReference type="Pfam" id="PF11367">
    <property type="entry name" value="Tail_completion_gp17"/>
    <property type="match status" value="1"/>
</dbReference>
<evidence type="ECO:0000313" key="1">
    <source>
        <dbReference type="EMBL" id="GJD95714.1"/>
    </source>
</evidence>
<accession>A0ABQ4S1C1</accession>
<organism evidence="1 2">
    <name type="scientific">Methylobacterium iners</name>
    <dbReference type="NCBI Taxonomy" id="418707"/>
    <lineage>
        <taxon>Bacteria</taxon>
        <taxon>Pseudomonadati</taxon>
        <taxon>Pseudomonadota</taxon>
        <taxon>Alphaproteobacteria</taxon>
        <taxon>Hyphomicrobiales</taxon>
        <taxon>Methylobacteriaceae</taxon>
        <taxon>Methylobacterium</taxon>
    </lineage>
</organism>
<dbReference type="RefSeq" id="WP_238244854.1">
    <property type="nucleotide sequence ID" value="NZ_BPQP01000045.1"/>
</dbReference>
<name>A0ABQ4S1C1_9HYPH</name>
<gene>
    <name evidence="1" type="ORF">OCOJLMKI_2928</name>
</gene>
<protein>
    <recommendedName>
        <fullName evidence="3">DUF3168 domain-containing protein</fullName>
    </recommendedName>
</protein>